<dbReference type="AlphaFoldDB" id="A0A0B5AYE6"/>
<geneLocation type="plasmid" evidence="2"/>
<organism evidence="1 2">
    <name type="scientific">Jeotgalibacillus malaysiensis</name>
    <dbReference type="NCBI Taxonomy" id="1508404"/>
    <lineage>
        <taxon>Bacteria</taxon>
        <taxon>Bacillati</taxon>
        <taxon>Bacillota</taxon>
        <taxon>Bacilli</taxon>
        <taxon>Bacillales</taxon>
        <taxon>Caryophanaceae</taxon>
        <taxon>Jeotgalibacillus</taxon>
    </lineage>
</organism>
<proteinExistence type="predicted"/>
<accession>A0A0B5AYE6</accession>
<evidence type="ECO:0000313" key="2">
    <source>
        <dbReference type="Proteomes" id="UP000031449"/>
    </source>
</evidence>
<protein>
    <submittedName>
        <fullName evidence="1">Uncharacterized protein</fullName>
    </submittedName>
</protein>
<dbReference type="BioCyc" id="JESP1508404:G14D9-13539-MONOMER"/>
<name>A0A0B5AYE6_9BACL</name>
<dbReference type="EMBL" id="CP009417">
    <property type="protein sequence ID" value="AJD93533.1"/>
    <property type="molecule type" value="Genomic_DNA"/>
</dbReference>
<gene>
    <name evidence="1" type="ORF">JMA_42160</name>
</gene>
<sequence length="101" mass="11361">MAYETTYKGEKVTLEIGRYITGQHAIQLVDETGIPYTVATVAISEHLDMNEVAIKNYSENEGMLDWMMKEEIVGAPIRHVNSGFVTIPICPIHEDAITLFF</sequence>
<dbReference type="OrthoDB" id="9803968at2"/>
<keyword evidence="1" id="KW-0614">Plasmid</keyword>
<keyword evidence="2" id="KW-1185">Reference proteome</keyword>
<dbReference type="HOGENOM" id="CLU_174664_0_0_9"/>
<reference evidence="1 2" key="1">
    <citation type="submission" date="2014-08" db="EMBL/GenBank/DDBJ databases">
        <title>Complete genome of a marine bacteria Jeotgalibacillus malaysiensis.</title>
        <authorList>
            <person name="Yaakop A.S."/>
            <person name="Chan K.-G."/>
            <person name="Goh K.M."/>
        </authorList>
    </citation>
    <scope>NUCLEOTIDE SEQUENCE [LARGE SCALE GENOMIC DNA]</scope>
    <source>
        <strain evidence="1 2">D5</strain>
        <plasmid evidence="2">Plasmid</plasmid>
    </source>
</reference>
<evidence type="ECO:0000313" key="1">
    <source>
        <dbReference type="EMBL" id="AJD93533.1"/>
    </source>
</evidence>
<dbReference type="Proteomes" id="UP000031449">
    <property type="component" value="Plasmid unnamed"/>
</dbReference>
<dbReference type="KEGG" id="jeo:JMA_42160"/>